<sequence length="379" mass="41122">MGNGSCAQMRYPGKVYPLIKPLLFHQDPEQAHDLVLKALEWASRHRPLLQLLAALYQLRDPRLETEAFGLRFPNPIGLAAGLDKNARAVPAWAALGFGFVEVGSVTAQAQPGNPKPRLFRLPQDEALINRMGFNNEGAAAVAQRLQALRQAQQKPAIPLGINLGKSKSTPLELAPQDYLHSLRTLWEHGDYFALNVSSPNTPGLRQLQDRERLEELLASITAFVRSQSVPKPILLKIAPDLSEEQIDQILELAAQYAISGIIATNTTLSRKGLSAAPGESGGLSGRPLRARALELLRYLSAHTRLPLISVGGIFTPADVLERLEHGATLVQVYTGLIYQGPALPRRLCQGLLRELARLNPRAPGWGEGTPKPPGGAAGP</sequence>
<evidence type="ECO:0000256" key="4">
    <source>
        <dbReference type="ARBA" id="ARBA00005359"/>
    </source>
</evidence>
<evidence type="ECO:0000256" key="9">
    <source>
        <dbReference type="ARBA" id="ARBA00023136"/>
    </source>
</evidence>
<feature type="binding site" evidence="11">
    <location>
        <position position="195"/>
    </location>
    <ligand>
        <name>substrate</name>
    </ligand>
</feature>
<evidence type="ECO:0000313" key="14">
    <source>
        <dbReference type="Proteomes" id="UP000266178"/>
    </source>
</evidence>
<evidence type="ECO:0000256" key="5">
    <source>
        <dbReference type="ARBA" id="ARBA00022630"/>
    </source>
</evidence>
<comment type="catalytic activity">
    <reaction evidence="10 11">
        <text>(S)-dihydroorotate + a quinone = orotate + a quinol</text>
        <dbReference type="Rhea" id="RHEA:30187"/>
        <dbReference type="ChEBI" id="CHEBI:24646"/>
        <dbReference type="ChEBI" id="CHEBI:30839"/>
        <dbReference type="ChEBI" id="CHEBI:30864"/>
        <dbReference type="ChEBI" id="CHEBI:132124"/>
        <dbReference type="EC" id="1.3.5.2"/>
    </reaction>
</comment>
<evidence type="ECO:0000256" key="6">
    <source>
        <dbReference type="ARBA" id="ARBA00022643"/>
    </source>
</evidence>
<dbReference type="GO" id="GO:0106430">
    <property type="term" value="F:dihydroorotate dehydrogenase (quinone) activity"/>
    <property type="evidence" value="ECO:0007669"/>
    <property type="project" value="UniProtKB-EC"/>
</dbReference>
<dbReference type="InterPro" id="IPR005719">
    <property type="entry name" value="Dihydroorotate_DH_2"/>
</dbReference>
<comment type="caution">
    <text evidence="13">The sequence shown here is derived from an EMBL/GenBank/DDBJ whole genome shotgun (WGS) entry which is preliminary data.</text>
</comment>
<keyword evidence="14" id="KW-1185">Reference proteome</keyword>
<gene>
    <name evidence="11 13" type="primary">pyrD</name>
    <name evidence="13" type="ORF">Mgrana_00865</name>
</gene>
<comment type="similarity">
    <text evidence="4 11">Belongs to the dihydroorotate dehydrogenase family. Type 2 subfamily.</text>
</comment>
<dbReference type="GO" id="GO:0005737">
    <property type="term" value="C:cytoplasm"/>
    <property type="evidence" value="ECO:0007669"/>
    <property type="project" value="InterPro"/>
</dbReference>
<dbReference type="PROSITE" id="PS00911">
    <property type="entry name" value="DHODEHASE_1"/>
    <property type="match status" value="1"/>
</dbReference>
<keyword evidence="7 11" id="KW-0665">Pyrimidine biosynthesis</keyword>
<evidence type="ECO:0000313" key="13">
    <source>
        <dbReference type="EMBL" id="RIH93238.1"/>
    </source>
</evidence>
<evidence type="ECO:0000256" key="2">
    <source>
        <dbReference type="ARBA" id="ARBA00004370"/>
    </source>
</evidence>
<name>A0A399FAI3_9DEIN</name>
<dbReference type="GO" id="GO:0005886">
    <property type="term" value="C:plasma membrane"/>
    <property type="evidence" value="ECO:0007669"/>
    <property type="project" value="UniProtKB-SubCell"/>
</dbReference>
<feature type="binding site" evidence="11">
    <location>
        <position position="200"/>
    </location>
    <ligand>
        <name>substrate</name>
    </ligand>
</feature>
<comment type="subunit">
    <text evidence="11">Monomer.</text>
</comment>
<dbReference type="InterPro" id="IPR050074">
    <property type="entry name" value="DHO_dehydrogenase"/>
</dbReference>
<evidence type="ECO:0000256" key="3">
    <source>
        <dbReference type="ARBA" id="ARBA00005161"/>
    </source>
</evidence>
<dbReference type="Gene3D" id="3.20.20.70">
    <property type="entry name" value="Aldolase class I"/>
    <property type="match status" value="1"/>
</dbReference>
<comment type="cofactor">
    <cofactor evidence="11">
        <name>FMN</name>
        <dbReference type="ChEBI" id="CHEBI:58210"/>
    </cofactor>
    <text evidence="11">Binds 1 FMN per subunit.</text>
</comment>
<feature type="binding site" evidence="11">
    <location>
        <position position="264"/>
    </location>
    <ligand>
        <name>FMN</name>
        <dbReference type="ChEBI" id="CHEBI:58210"/>
    </ligand>
</feature>
<feature type="binding site" evidence="11">
    <location>
        <begin position="265"/>
        <end position="266"/>
    </location>
    <ligand>
        <name>substrate</name>
    </ligand>
</feature>
<dbReference type="InterPro" id="IPR001295">
    <property type="entry name" value="Dihydroorotate_DH_CS"/>
</dbReference>
<protein>
    <recommendedName>
        <fullName evidence="11">Dihydroorotate dehydrogenase (quinone)</fullName>
        <ecNumber evidence="11">1.3.5.2</ecNumber>
    </recommendedName>
    <alternativeName>
        <fullName evidence="11">DHOdehase</fullName>
        <shortName evidence="11">DHOD</shortName>
        <shortName evidence="11">DHODase</shortName>
    </alternativeName>
    <alternativeName>
        <fullName evidence="11">Dihydroorotate oxidase</fullName>
    </alternativeName>
</protein>
<dbReference type="Proteomes" id="UP000266178">
    <property type="component" value="Unassembled WGS sequence"/>
</dbReference>
<keyword evidence="8 11" id="KW-0560">Oxidoreductase</keyword>
<feature type="active site" description="Nucleophile" evidence="11">
    <location>
        <position position="198"/>
    </location>
</feature>
<dbReference type="InterPro" id="IPR013785">
    <property type="entry name" value="Aldolase_TIM"/>
</dbReference>
<dbReference type="PANTHER" id="PTHR48109:SF4">
    <property type="entry name" value="DIHYDROOROTATE DEHYDROGENASE (QUINONE), MITOCHONDRIAL"/>
    <property type="match status" value="1"/>
</dbReference>
<dbReference type="AlphaFoldDB" id="A0A399FAI3"/>
<comment type="pathway">
    <text evidence="3 11">Pyrimidine metabolism; UMP biosynthesis via de novo pathway; orotate from (S)-dihydroorotate (quinone route): step 1/1.</text>
</comment>
<evidence type="ECO:0000256" key="7">
    <source>
        <dbReference type="ARBA" id="ARBA00022975"/>
    </source>
</evidence>
<dbReference type="EC" id="1.3.5.2" evidence="11"/>
<dbReference type="NCBIfam" id="NF003652">
    <property type="entry name" value="PRK05286.2-5"/>
    <property type="match status" value="1"/>
</dbReference>
<comment type="function">
    <text evidence="1 11">Catalyzes the conversion of dihydroorotate to orotate with quinone as electron acceptor.</text>
</comment>
<feature type="binding site" evidence="11">
    <location>
        <position position="104"/>
    </location>
    <ligand>
        <name>FMN</name>
        <dbReference type="ChEBI" id="CHEBI:58210"/>
    </ligand>
</feature>
<reference evidence="13 14" key="1">
    <citation type="submission" date="2018-08" db="EMBL/GenBank/DDBJ databases">
        <title>Meiothermus granaticius genome AF-68 sequencing project.</title>
        <authorList>
            <person name="Da Costa M.S."/>
            <person name="Albuquerque L."/>
            <person name="Raposo P."/>
            <person name="Froufe H.J.C."/>
            <person name="Barroso C.S."/>
            <person name="Egas C."/>
        </authorList>
    </citation>
    <scope>NUCLEOTIDE SEQUENCE [LARGE SCALE GENOMIC DNA]</scope>
    <source>
        <strain evidence="13 14">AF-68</strain>
    </source>
</reference>
<feature type="binding site" evidence="11">
    <location>
        <position position="84"/>
    </location>
    <ligand>
        <name>substrate</name>
    </ligand>
</feature>
<proteinExistence type="inferred from homology"/>
<dbReference type="SUPFAM" id="SSF51395">
    <property type="entry name" value="FMN-linked oxidoreductases"/>
    <property type="match status" value="1"/>
</dbReference>
<keyword evidence="5 11" id="KW-0285">Flavoprotein</keyword>
<evidence type="ECO:0000256" key="8">
    <source>
        <dbReference type="ARBA" id="ARBA00023002"/>
    </source>
</evidence>
<evidence type="ECO:0000256" key="10">
    <source>
        <dbReference type="ARBA" id="ARBA00048639"/>
    </source>
</evidence>
<dbReference type="UniPathway" id="UPA00070">
    <property type="reaction ID" value="UER00946"/>
</dbReference>
<accession>A0A399FAI3</accession>
<dbReference type="NCBIfam" id="NF003645">
    <property type="entry name" value="PRK05286.1-2"/>
    <property type="match status" value="1"/>
</dbReference>
<feature type="binding site" evidence="11">
    <location>
        <position position="236"/>
    </location>
    <ligand>
        <name>FMN</name>
        <dbReference type="ChEBI" id="CHEBI:58210"/>
    </ligand>
</feature>
<dbReference type="GO" id="GO:0044205">
    <property type="term" value="P:'de novo' UMP biosynthetic process"/>
    <property type="evidence" value="ECO:0007669"/>
    <property type="project" value="UniProtKB-UniRule"/>
</dbReference>
<dbReference type="HAMAP" id="MF_00225">
    <property type="entry name" value="DHO_dh_type2"/>
    <property type="match status" value="1"/>
</dbReference>
<feature type="binding site" evidence="11">
    <location>
        <begin position="333"/>
        <end position="334"/>
    </location>
    <ligand>
        <name>FMN</name>
        <dbReference type="ChEBI" id="CHEBI:58210"/>
    </ligand>
</feature>
<dbReference type="EMBL" id="QWLB01000008">
    <property type="protein sequence ID" value="RIH93238.1"/>
    <property type="molecule type" value="Genomic_DNA"/>
</dbReference>
<evidence type="ECO:0000256" key="1">
    <source>
        <dbReference type="ARBA" id="ARBA00003125"/>
    </source>
</evidence>
<keyword evidence="6 11" id="KW-0288">FMN</keyword>
<comment type="subcellular location">
    <subcellularLocation>
        <location evidence="11">Cell membrane</location>
        <topology evidence="11">Peripheral membrane protein</topology>
    </subcellularLocation>
    <subcellularLocation>
        <location evidence="2">Membrane</location>
    </subcellularLocation>
</comment>
<dbReference type="Pfam" id="PF01180">
    <property type="entry name" value="DHO_dh"/>
    <property type="match status" value="1"/>
</dbReference>
<feature type="domain" description="Dihydroorotate dehydrogenase catalytic" evidence="12">
    <location>
        <begin position="63"/>
        <end position="354"/>
    </location>
</feature>
<feature type="binding site" evidence="11">
    <location>
        <begin position="129"/>
        <end position="133"/>
    </location>
    <ligand>
        <name>substrate</name>
    </ligand>
</feature>
<dbReference type="PROSITE" id="PS00912">
    <property type="entry name" value="DHODEHASE_2"/>
    <property type="match status" value="1"/>
</dbReference>
<dbReference type="InterPro" id="IPR005720">
    <property type="entry name" value="Dihydroorotate_DH_cat"/>
</dbReference>
<evidence type="ECO:0000256" key="11">
    <source>
        <dbReference type="HAMAP-Rule" id="MF_00225"/>
    </source>
</evidence>
<feature type="binding site" evidence="11">
    <location>
        <position position="195"/>
    </location>
    <ligand>
        <name>FMN</name>
        <dbReference type="ChEBI" id="CHEBI:58210"/>
    </ligand>
</feature>
<feature type="binding site" evidence="11">
    <location>
        <position position="285"/>
    </location>
    <ligand>
        <name>FMN</name>
        <dbReference type="ChEBI" id="CHEBI:58210"/>
    </ligand>
</feature>
<dbReference type="CDD" id="cd04738">
    <property type="entry name" value="DHOD_2_like"/>
    <property type="match status" value="1"/>
</dbReference>
<feature type="binding site" evidence="11">
    <location>
        <position position="312"/>
    </location>
    <ligand>
        <name>FMN</name>
        <dbReference type="ChEBI" id="CHEBI:58210"/>
    </ligand>
</feature>
<dbReference type="PANTHER" id="PTHR48109">
    <property type="entry name" value="DIHYDROOROTATE DEHYDROGENASE (QUINONE), MITOCHONDRIAL-RELATED"/>
    <property type="match status" value="1"/>
</dbReference>
<dbReference type="GO" id="GO:0006207">
    <property type="term" value="P:'de novo' pyrimidine nucleobase biosynthetic process"/>
    <property type="evidence" value="ECO:0007669"/>
    <property type="project" value="UniProtKB-UniRule"/>
</dbReference>
<dbReference type="NCBIfam" id="TIGR01036">
    <property type="entry name" value="pyrD_sub2"/>
    <property type="match status" value="1"/>
</dbReference>
<keyword evidence="9 11" id="KW-0472">Membrane</keyword>
<feature type="binding site" evidence="11">
    <location>
        <begin position="80"/>
        <end position="84"/>
    </location>
    <ligand>
        <name>FMN</name>
        <dbReference type="ChEBI" id="CHEBI:58210"/>
    </ligand>
</feature>
<evidence type="ECO:0000259" key="12">
    <source>
        <dbReference type="Pfam" id="PF01180"/>
    </source>
</evidence>
<feature type="binding site" evidence="11">
    <location>
        <position position="162"/>
    </location>
    <ligand>
        <name>FMN</name>
        <dbReference type="ChEBI" id="CHEBI:58210"/>
    </ligand>
</feature>
<keyword evidence="11" id="KW-1003">Cell membrane</keyword>
<organism evidence="13 14">
    <name type="scientific">Meiothermus granaticius NBRC 107808</name>
    <dbReference type="NCBI Taxonomy" id="1227551"/>
    <lineage>
        <taxon>Bacteria</taxon>
        <taxon>Thermotogati</taxon>
        <taxon>Deinococcota</taxon>
        <taxon>Deinococci</taxon>
        <taxon>Thermales</taxon>
        <taxon>Thermaceae</taxon>
        <taxon>Meiothermus</taxon>
    </lineage>
</organism>